<dbReference type="NCBIfam" id="TIGR00974">
    <property type="entry name" value="3a0107s02c"/>
    <property type="match status" value="1"/>
</dbReference>
<dbReference type="Proteomes" id="UP001161691">
    <property type="component" value="Unassembled WGS sequence"/>
</dbReference>
<evidence type="ECO:0000256" key="3">
    <source>
        <dbReference type="ARBA" id="ARBA00022448"/>
    </source>
</evidence>
<evidence type="ECO:0000256" key="2">
    <source>
        <dbReference type="ARBA" id="ARBA00007069"/>
    </source>
</evidence>
<dbReference type="PROSITE" id="PS50928">
    <property type="entry name" value="ABC_TM1"/>
    <property type="match status" value="1"/>
</dbReference>
<dbReference type="Pfam" id="PF00528">
    <property type="entry name" value="BPD_transp_1"/>
    <property type="match status" value="1"/>
</dbReference>
<dbReference type="RefSeq" id="WP_282909606.1">
    <property type="nucleotide sequence ID" value="NZ_JAGRPV010000001.1"/>
</dbReference>
<keyword evidence="7 8" id="KW-0472">Membrane</keyword>
<keyword evidence="4 8" id="KW-1003">Cell membrane</keyword>
<dbReference type="InterPro" id="IPR005672">
    <property type="entry name" value="Phosphate_PstA"/>
</dbReference>
<dbReference type="InterPro" id="IPR000515">
    <property type="entry name" value="MetI-like"/>
</dbReference>
<evidence type="ECO:0000259" key="9">
    <source>
        <dbReference type="PROSITE" id="PS50928"/>
    </source>
</evidence>
<proteinExistence type="inferred from homology"/>
<evidence type="ECO:0000256" key="7">
    <source>
        <dbReference type="ARBA" id="ARBA00023136"/>
    </source>
</evidence>
<evidence type="ECO:0000313" key="10">
    <source>
        <dbReference type="EMBL" id="MDI4646790.1"/>
    </source>
</evidence>
<evidence type="ECO:0000256" key="5">
    <source>
        <dbReference type="ARBA" id="ARBA00022692"/>
    </source>
</evidence>
<keyword evidence="3" id="KW-0813">Transport</keyword>
<feature type="transmembrane region" description="Helical" evidence="8">
    <location>
        <begin position="289"/>
        <end position="310"/>
    </location>
</feature>
<evidence type="ECO:0000256" key="4">
    <source>
        <dbReference type="ARBA" id="ARBA00022475"/>
    </source>
</evidence>
<dbReference type="InterPro" id="IPR035906">
    <property type="entry name" value="MetI-like_sf"/>
</dbReference>
<keyword evidence="5 8" id="KW-0812">Transmembrane</keyword>
<evidence type="ECO:0000256" key="1">
    <source>
        <dbReference type="ARBA" id="ARBA00004651"/>
    </source>
</evidence>
<dbReference type="Gene3D" id="1.10.3720.10">
    <property type="entry name" value="MetI-like"/>
    <property type="match status" value="1"/>
</dbReference>
<feature type="transmembrane region" description="Helical" evidence="8">
    <location>
        <begin position="133"/>
        <end position="154"/>
    </location>
</feature>
<comment type="subcellular location">
    <subcellularLocation>
        <location evidence="1 8">Cell membrane</location>
        <topology evidence="1 8">Multi-pass membrane protein</topology>
    </subcellularLocation>
</comment>
<sequence>MSDSSKNGMPIAPVPGGNSGAAAARRANAFARSSSSAARNDRIFNVFVWALGILVILFILGLLFMLLRKGLPNLSWDFLTGLPSEIEEGGGIGPALFNSFYILFLSLAISIPLGMAAGIYLAEFAPDNRFIGFIRICVEGLSSVPSIIFGLFGISLFVDIFHLDLTILGGAVSLAFLNLPMLTRVTEESLRSVPTELKNASFALGSTHLQTIRTVLIPVALNGIITGICLTAGRAFGESAVIILTAGVTTSGELWDFNLLSPGETLAVHLWYVQSEAIVPDAGDIAQKATAVLIMIVLAINLVFRLPLWIKARKMKG</sequence>
<feature type="transmembrane region" description="Helical" evidence="8">
    <location>
        <begin position="100"/>
        <end position="121"/>
    </location>
</feature>
<protein>
    <recommendedName>
        <fullName evidence="8">Phosphate transport system permease protein PstA</fullName>
    </recommendedName>
</protein>
<reference evidence="10" key="1">
    <citation type="submission" date="2023-04" db="EMBL/GenBank/DDBJ databases">
        <title>Comparative genomic analysis of Cohnella hashimotonis sp. nov., isolated from the International Space Station.</title>
        <authorList>
            <person name="Venkateswaran K."/>
            <person name="Simpson A."/>
        </authorList>
    </citation>
    <scope>NUCLEOTIDE SEQUENCE</scope>
    <source>
        <strain evidence="10">F6_2S_P_1</strain>
    </source>
</reference>
<dbReference type="PANTHER" id="PTHR43470:SF4">
    <property type="entry name" value="ABC TRANSPORTER PERMEASE PROTEIN YQGI-RELATED"/>
    <property type="match status" value="1"/>
</dbReference>
<name>A0ABT6TJ82_9BACL</name>
<dbReference type="SUPFAM" id="SSF161098">
    <property type="entry name" value="MetI-like"/>
    <property type="match status" value="1"/>
</dbReference>
<dbReference type="CDD" id="cd06261">
    <property type="entry name" value="TM_PBP2"/>
    <property type="match status" value="1"/>
</dbReference>
<feature type="transmembrane region" description="Helical" evidence="8">
    <location>
        <begin position="160"/>
        <end position="182"/>
    </location>
</feature>
<comment type="similarity">
    <text evidence="2 8">Belongs to the binding-protein-dependent transport system permease family. CysTW subfamily.</text>
</comment>
<feature type="transmembrane region" description="Helical" evidence="8">
    <location>
        <begin position="43"/>
        <end position="67"/>
    </location>
</feature>
<evidence type="ECO:0000256" key="8">
    <source>
        <dbReference type="RuleBase" id="RU363043"/>
    </source>
</evidence>
<evidence type="ECO:0000313" key="11">
    <source>
        <dbReference type="Proteomes" id="UP001161691"/>
    </source>
</evidence>
<feature type="domain" description="ABC transmembrane type-1" evidence="9">
    <location>
        <begin position="96"/>
        <end position="304"/>
    </location>
</feature>
<dbReference type="PANTHER" id="PTHR43470">
    <property type="entry name" value="PHOSPHATE TRANSPORT SYSTEM PERMEASE PROTEIN PSTA-RELATED"/>
    <property type="match status" value="1"/>
</dbReference>
<dbReference type="EMBL" id="JAGRPV010000001">
    <property type="protein sequence ID" value="MDI4646790.1"/>
    <property type="molecule type" value="Genomic_DNA"/>
</dbReference>
<gene>
    <name evidence="10" type="primary">pstA</name>
    <name evidence="10" type="ORF">KB449_17565</name>
</gene>
<comment type="caution">
    <text evidence="10">The sequence shown here is derived from an EMBL/GenBank/DDBJ whole genome shotgun (WGS) entry which is preliminary data.</text>
</comment>
<accession>A0ABT6TJ82</accession>
<evidence type="ECO:0000256" key="6">
    <source>
        <dbReference type="ARBA" id="ARBA00022989"/>
    </source>
</evidence>
<feature type="transmembrane region" description="Helical" evidence="8">
    <location>
        <begin position="215"/>
        <end position="236"/>
    </location>
</feature>
<organism evidence="10 11">
    <name type="scientific">Cohnella hashimotonis</name>
    <dbReference type="NCBI Taxonomy" id="2826895"/>
    <lineage>
        <taxon>Bacteria</taxon>
        <taxon>Bacillati</taxon>
        <taxon>Bacillota</taxon>
        <taxon>Bacilli</taxon>
        <taxon>Bacillales</taxon>
        <taxon>Paenibacillaceae</taxon>
        <taxon>Cohnella</taxon>
    </lineage>
</organism>
<keyword evidence="11" id="KW-1185">Reference proteome</keyword>
<keyword evidence="6 8" id="KW-1133">Transmembrane helix</keyword>